<protein>
    <submittedName>
        <fullName evidence="1">Putative secreted protein</fullName>
    </submittedName>
</protein>
<reference evidence="1" key="1">
    <citation type="submission" date="2018-01" db="EMBL/GenBank/DDBJ databases">
        <title>An insight into the sialome of Amazonian anophelines.</title>
        <authorList>
            <person name="Ribeiro J.M."/>
            <person name="Scarpassa V."/>
            <person name="Calvo E."/>
        </authorList>
    </citation>
    <scope>NUCLEOTIDE SEQUENCE</scope>
    <source>
        <tissue evidence="1">Salivary glands</tissue>
    </source>
</reference>
<dbReference type="PROSITE" id="PS51257">
    <property type="entry name" value="PROKAR_LIPOPROTEIN"/>
    <property type="match status" value="1"/>
</dbReference>
<name>A0A2M4CEX0_9DIPT</name>
<dbReference type="EMBL" id="GGFJ01014337">
    <property type="protein sequence ID" value="MBW63478.1"/>
    <property type="molecule type" value="Transcribed_RNA"/>
</dbReference>
<proteinExistence type="predicted"/>
<accession>A0A2M4CEX0</accession>
<organism evidence="1">
    <name type="scientific">Anopheles marajoara</name>
    <dbReference type="NCBI Taxonomy" id="58244"/>
    <lineage>
        <taxon>Eukaryota</taxon>
        <taxon>Metazoa</taxon>
        <taxon>Ecdysozoa</taxon>
        <taxon>Arthropoda</taxon>
        <taxon>Hexapoda</taxon>
        <taxon>Insecta</taxon>
        <taxon>Pterygota</taxon>
        <taxon>Neoptera</taxon>
        <taxon>Endopterygota</taxon>
        <taxon>Diptera</taxon>
        <taxon>Nematocera</taxon>
        <taxon>Culicoidea</taxon>
        <taxon>Culicidae</taxon>
        <taxon>Anophelinae</taxon>
        <taxon>Anopheles</taxon>
    </lineage>
</organism>
<sequence length="72" mass="7922">MFVPDGRTFSFAVAICGCFATMTTTTTTNRKTRGITTGLQQMTSECPPHHHHHHHRHSHGNVPCLSSACMCV</sequence>
<dbReference type="AlphaFoldDB" id="A0A2M4CEX0"/>
<evidence type="ECO:0000313" key="1">
    <source>
        <dbReference type="EMBL" id="MBW63478.1"/>
    </source>
</evidence>